<dbReference type="Gene3D" id="2.60.260.20">
    <property type="entry name" value="Urease metallochaperone UreE, N-terminal domain"/>
    <property type="match status" value="2"/>
</dbReference>
<protein>
    <submittedName>
        <fullName evidence="4">HSP40/DnaJ peptide-binding protein</fullName>
    </submittedName>
</protein>
<dbReference type="GO" id="GO:0006457">
    <property type="term" value="P:protein folding"/>
    <property type="evidence" value="ECO:0007669"/>
    <property type="project" value="InterPro"/>
</dbReference>
<proteinExistence type="predicted"/>
<dbReference type="AlphaFoldDB" id="A0A8H8DHJ3"/>
<keyword evidence="5" id="KW-1185">Reference proteome</keyword>
<dbReference type="Proteomes" id="UP000673691">
    <property type="component" value="Unassembled WGS sequence"/>
</dbReference>
<feature type="domain" description="Chaperone DnaJ C-terminal" evidence="3">
    <location>
        <begin position="97"/>
        <end position="254"/>
    </location>
</feature>
<comment type="caution">
    <text evidence="4">The sequence shown here is derived from an EMBL/GenBank/DDBJ whole genome shotgun (WGS) entry which is preliminary data.</text>
</comment>
<evidence type="ECO:0000313" key="4">
    <source>
        <dbReference type="EMBL" id="KAG5458660.1"/>
    </source>
</evidence>
<dbReference type="PANTHER" id="PTHR24078:SF553">
    <property type="entry name" value="DNAJ HOMOLOG SUBFAMILY B MEMBER 5"/>
    <property type="match status" value="1"/>
</dbReference>
<dbReference type="GO" id="GO:0005829">
    <property type="term" value="C:cytosol"/>
    <property type="evidence" value="ECO:0007669"/>
    <property type="project" value="TreeGrafter"/>
</dbReference>
<name>A0A8H8DHJ3_9FUNG</name>
<dbReference type="InterPro" id="IPR051339">
    <property type="entry name" value="DnaJ_subfamily_B"/>
</dbReference>
<dbReference type="GO" id="GO:0006413">
    <property type="term" value="P:translational initiation"/>
    <property type="evidence" value="ECO:0007669"/>
    <property type="project" value="TreeGrafter"/>
</dbReference>
<organism evidence="4 5">
    <name type="scientific">Olpidium bornovanus</name>
    <dbReference type="NCBI Taxonomy" id="278681"/>
    <lineage>
        <taxon>Eukaryota</taxon>
        <taxon>Fungi</taxon>
        <taxon>Fungi incertae sedis</taxon>
        <taxon>Olpidiomycota</taxon>
        <taxon>Olpidiomycotina</taxon>
        <taxon>Olpidiomycetes</taxon>
        <taxon>Olpidiales</taxon>
        <taxon>Olpidiaceae</taxon>
        <taxon>Olpidium</taxon>
    </lineage>
</organism>
<gene>
    <name evidence="4" type="ORF">BJ554DRAFT_1075</name>
</gene>
<dbReference type="SUPFAM" id="SSF49493">
    <property type="entry name" value="HSP40/DnaJ peptide-binding domain"/>
    <property type="match status" value="2"/>
</dbReference>
<dbReference type="GO" id="GO:0051087">
    <property type="term" value="F:protein-folding chaperone binding"/>
    <property type="evidence" value="ECO:0007669"/>
    <property type="project" value="TreeGrafter"/>
</dbReference>
<evidence type="ECO:0000256" key="2">
    <source>
        <dbReference type="SAM" id="MobiDB-lite"/>
    </source>
</evidence>
<dbReference type="FunFam" id="2.60.260.20:FF:000013">
    <property type="entry name" value="DnaJ subfamily B member 11"/>
    <property type="match status" value="1"/>
</dbReference>
<accession>A0A8H8DHJ3</accession>
<dbReference type="PANTHER" id="PTHR24078">
    <property type="entry name" value="DNAJ HOMOLOG SUBFAMILY C MEMBER"/>
    <property type="match status" value="1"/>
</dbReference>
<dbReference type="Pfam" id="PF01556">
    <property type="entry name" value="DnaJ_C"/>
    <property type="match status" value="1"/>
</dbReference>
<evidence type="ECO:0000259" key="3">
    <source>
        <dbReference type="Pfam" id="PF01556"/>
    </source>
</evidence>
<evidence type="ECO:0000313" key="5">
    <source>
        <dbReference type="Proteomes" id="UP000673691"/>
    </source>
</evidence>
<dbReference type="CDD" id="cd10747">
    <property type="entry name" value="DnaJ_C"/>
    <property type="match status" value="1"/>
</dbReference>
<keyword evidence="1" id="KW-0143">Chaperone</keyword>
<feature type="compositionally biased region" description="Low complexity" evidence="2">
    <location>
        <begin position="1"/>
        <end position="18"/>
    </location>
</feature>
<dbReference type="FunFam" id="2.60.260.20:FF:000002">
    <property type="entry name" value="Dnaj homolog subfamily b member"/>
    <property type="match status" value="1"/>
</dbReference>
<dbReference type="InterPro" id="IPR008971">
    <property type="entry name" value="HSP40/DnaJ_pept-bd"/>
</dbReference>
<evidence type="ECO:0000256" key="1">
    <source>
        <dbReference type="ARBA" id="ARBA00023186"/>
    </source>
</evidence>
<dbReference type="InterPro" id="IPR002939">
    <property type="entry name" value="DnaJ_C"/>
</dbReference>
<dbReference type="EMBL" id="JAEFCI010008117">
    <property type="protein sequence ID" value="KAG5458660.1"/>
    <property type="molecule type" value="Genomic_DNA"/>
</dbReference>
<reference evidence="4 5" key="1">
    <citation type="journal article" name="Sci. Rep.">
        <title>Genome-scale phylogenetic analyses confirm Olpidium as the closest living zoosporic fungus to the non-flagellated, terrestrial fungi.</title>
        <authorList>
            <person name="Chang Y."/>
            <person name="Rochon D."/>
            <person name="Sekimoto S."/>
            <person name="Wang Y."/>
            <person name="Chovatia M."/>
            <person name="Sandor L."/>
            <person name="Salamov A."/>
            <person name="Grigoriev I.V."/>
            <person name="Stajich J.E."/>
            <person name="Spatafora J.W."/>
        </authorList>
    </citation>
    <scope>NUCLEOTIDE SEQUENCE [LARGE SCALE GENOMIC DNA]</scope>
    <source>
        <strain evidence="4">S191</strain>
    </source>
</reference>
<sequence length="270" mass="28818">MPGFGSFPGGTTFTFTSGGPRGGFGGFHPSRPEDIFAQFFSGFGGMGGMRGMRADMAGDEDEGMGGFPGFGHFGRGGVGGAGARTGPRRQAPAAVKRSLPLSLEELYTGTTKKLKVTRKLHDVSGRTVQAEKILTLNIKPGYKAGTKIRFENAGDDLPDGTSQDIEFVIEEKPHPVFKREGNNLLHTLDITLGEALTGFTRTLKTLDGRELQISSPSSVVQPGQTLRMPGEGMPISKHPGSKGDLIIRHNVRFPANLTPAQKEKIRGVIP</sequence>
<feature type="region of interest" description="Disordered" evidence="2">
    <location>
        <begin position="1"/>
        <end position="28"/>
    </location>
</feature>
<dbReference type="OrthoDB" id="10250354at2759"/>
<dbReference type="GO" id="GO:0051082">
    <property type="term" value="F:unfolded protein binding"/>
    <property type="evidence" value="ECO:0007669"/>
    <property type="project" value="InterPro"/>
</dbReference>